<dbReference type="Proteomes" id="UP000248627">
    <property type="component" value="Unassembled WGS sequence"/>
</dbReference>
<dbReference type="GO" id="GO:0005829">
    <property type="term" value="C:cytosol"/>
    <property type="evidence" value="ECO:0007669"/>
    <property type="project" value="TreeGrafter"/>
</dbReference>
<dbReference type="Pfam" id="PF00072">
    <property type="entry name" value="Response_reg"/>
    <property type="match status" value="1"/>
</dbReference>
<reference evidence="2 3" key="1">
    <citation type="submission" date="2018-01" db="EMBL/GenBank/DDBJ databases">
        <title>Draft genome sequence of Jishengella endophytica.</title>
        <authorList>
            <person name="Sahin N."/>
            <person name="Ay H."/>
            <person name="Saygin H."/>
        </authorList>
    </citation>
    <scope>NUCLEOTIDE SEQUENCE [LARGE SCALE GENOMIC DNA]</scope>
    <source>
        <strain evidence="2 3">DSM 45430</strain>
    </source>
</reference>
<dbReference type="PANTHER" id="PTHR48111:SF36">
    <property type="entry name" value="TRANSCRIPTIONAL REGULATORY PROTEIN CUTR"/>
    <property type="match status" value="1"/>
</dbReference>
<keyword evidence="3" id="KW-1185">Reference proteome</keyword>
<dbReference type="InterPro" id="IPR011006">
    <property type="entry name" value="CheY-like_superfamily"/>
</dbReference>
<dbReference type="GO" id="GO:0006355">
    <property type="term" value="P:regulation of DNA-templated transcription"/>
    <property type="evidence" value="ECO:0007669"/>
    <property type="project" value="InterPro"/>
</dbReference>
<dbReference type="InterPro" id="IPR001867">
    <property type="entry name" value="OmpR/PhoB-type_DNA-bd"/>
</dbReference>
<dbReference type="InterPro" id="IPR001789">
    <property type="entry name" value="Sig_transdc_resp-reg_receiver"/>
</dbReference>
<dbReference type="EMBL" id="POTX01000162">
    <property type="protein sequence ID" value="PZF91705.1"/>
    <property type="molecule type" value="Genomic_DNA"/>
</dbReference>
<dbReference type="SMART" id="SM00448">
    <property type="entry name" value="REC"/>
    <property type="match status" value="1"/>
</dbReference>
<evidence type="ECO:0000313" key="2">
    <source>
        <dbReference type="EMBL" id="PZF91705.1"/>
    </source>
</evidence>
<dbReference type="CDD" id="cd00383">
    <property type="entry name" value="trans_reg_C"/>
    <property type="match status" value="1"/>
</dbReference>
<keyword evidence="1 2" id="KW-0238">DNA-binding</keyword>
<gene>
    <name evidence="2" type="ORF">C1I93_20940</name>
</gene>
<sequence length="231" mass="25299">MRLLVVEDEEDLAGALRVGLARAGYAVDLAADAAAAYELLRVNAYDLMLLDVNLPDVDGFAVCRAVRRGEVEVAGEAELRVLMLTARGALGDRVRGLDEGADDYLVKPFALAELLARVRALLRRDTGGTSAVLSVGALTLDTARHEVRQGARQLHLTRKEFGVLEYLMTRPGRVVPAEELLEHVWDAHADPFTETVRVTVGTLRRKLTGDDDEPPIETVIGRGYRLREMSA</sequence>
<dbReference type="SUPFAM" id="SSF52172">
    <property type="entry name" value="CheY-like"/>
    <property type="match status" value="1"/>
</dbReference>
<organism evidence="2 3">
    <name type="scientific">Micromonospora endophytica</name>
    <dbReference type="NCBI Taxonomy" id="515350"/>
    <lineage>
        <taxon>Bacteria</taxon>
        <taxon>Bacillati</taxon>
        <taxon>Actinomycetota</taxon>
        <taxon>Actinomycetes</taxon>
        <taxon>Micromonosporales</taxon>
        <taxon>Micromonosporaceae</taxon>
        <taxon>Micromonospora</taxon>
    </lineage>
</organism>
<dbReference type="Gene3D" id="3.40.50.2300">
    <property type="match status" value="1"/>
</dbReference>
<evidence type="ECO:0000313" key="3">
    <source>
        <dbReference type="Proteomes" id="UP000248627"/>
    </source>
</evidence>
<dbReference type="Gene3D" id="1.10.10.10">
    <property type="entry name" value="Winged helix-like DNA-binding domain superfamily/Winged helix DNA-binding domain"/>
    <property type="match status" value="1"/>
</dbReference>
<comment type="caution">
    <text evidence="2">The sequence shown here is derived from an EMBL/GenBank/DDBJ whole genome shotgun (WGS) entry which is preliminary data.</text>
</comment>
<accession>A0A2W2BWN2</accession>
<dbReference type="InterPro" id="IPR036388">
    <property type="entry name" value="WH-like_DNA-bd_sf"/>
</dbReference>
<dbReference type="SMART" id="SM00862">
    <property type="entry name" value="Trans_reg_C"/>
    <property type="match status" value="1"/>
</dbReference>
<dbReference type="InterPro" id="IPR039420">
    <property type="entry name" value="WalR-like"/>
</dbReference>
<dbReference type="PROSITE" id="PS51755">
    <property type="entry name" value="OMPR_PHOB"/>
    <property type="match status" value="1"/>
</dbReference>
<dbReference type="GO" id="GO:0032993">
    <property type="term" value="C:protein-DNA complex"/>
    <property type="evidence" value="ECO:0007669"/>
    <property type="project" value="TreeGrafter"/>
</dbReference>
<dbReference type="GO" id="GO:0000156">
    <property type="term" value="F:phosphorelay response regulator activity"/>
    <property type="evidence" value="ECO:0007669"/>
    <property type="project" value="TreeGrafter"/>
</dbReference>
<dbReference type="AlphaFoldDB" id="A0A2W2BWN2"/>
<protein>
    <submittedName>
        <fullName evidence="2">DNA-binding response regulator</fullName>
    </submittedName>
</protein>
<dbReference type="OrthoDB" id="9802426at2"/>
<dbReference type="Gene3D" id="6.10.250.690">
    <property type="match status" value="1"/>
</dbReference>
<dbReference type="Pfam" id="PF00486">
    <property type="entry name" value="Trans_reg_C"/>
    <property type="match status" value="1"/>
</dbReference>
<proteinExistence type="predicted"/>
<evidence type="ECO:0000256" key="1">
    <source>
        <dbReference type="ARBA" id="ARBA00023125"/>
    </source>
</evidence>
<dbReference type="RefSeq" id="WP_111245004.1">
    <property type="nucleotide sequence ID" value="NZ_AP023358.1"/>
</dbReference>
<dbReference type="GO" id="GO:0000976">
    <property type="term" value="F:transcription cis-regulatory region binding"/>
    <property type="evidence" value="ECO:0007669"/>
    <property type="project" value="TreeGrafter"/>
</dbReference>
<dbReference type="PROSITE" id="PS50110">
    <property type="entry name" value="RESPONSE_REGULATORY"/>
    <property type="match status" value="1"/>
</dbReference>
<name>A0A2W2BWN2_9ACTN</name>
<dbReference type="PANTHER" id="PTHR48111">
    <property type="entry name" value="REGULATOR OF RPOS"/>
    <property type="match status" value="1"/>
</dbReference>